<keyword evidence="1" id="KW-1185">Reference proteome</keyword>
<name>A0AAJ7W102_CEPCN</name>
<dbReference type="Proteomes" id="UP000694920">
    <property type="component" value="Unplaced"/>
</dbReference>
<evidence type="ECO:0000313" key="2">
    <source>
        <dbReference type="RefSeq" id="XP_024940563.1"/>
    </source>
</evidence>
<sequence length="186" mass="20788">MIRIMTDVVLAGTTVPFTIVEKVSAQKQTLYSCISSKYIIHIKTAVFLAGRVANRLCFTNSNVLVAFFGYRRHVLPLTVPCKKAFCCYFYTRAIESNNGDIKTTKFFKGDPALLKLPDDVWETLGKYRLLSRVLRGGISGSGDVLHPANAVFKNSKRTSDSWNFIGNAKQITDCESMNFQLSSKRG</sequence>
<dbReference type="RefSeq" id="XP_024940563.1">
    <property type="nucleotide sequence ID" value="XM_025084795.1"/>
</dbReference>
<dbReference type="GeneID" id="107267489"/>
<proteinExistence type="predicted"/>
<protein>
    <submittedName>
        <fullName evidence="2">Uncharacterized protein LOC107267489 isoform X1</fullName>
    </submittedName>
</protein>
<gene>
    <name evidence="2" type="primary">LOC107267489</name>
</gene>
<evidence type="ECO:0000313" key="1">
    <source>
        <dbReference type="Proteomes" id="UP000694920"/>
    </source>
</evidence>
<accession>A0AAJ7W102</accession>
<organism evidence="1 2">
    <name type="scientific">Cephus cinctus</name>
    <name type="common">Wheat stem sawfly</name>
    <dbReference type="NCBI Taxonomy" id="211228"/>
    <lineage>
        <taxon>Eukaryota</taxon>
        <taxon>Metazoa</taxon>
        <taxon>Ecdysozoa</taxon>
        <taxon>Arthropoda</taxon>
        <taxon>Hexapoda</taxon>
        <taxon>Insecta</taxon>
        <taxon>Pterygota</taxon>
        <taxon>Neoptera</taxon>
        <taxon>Endopterygota</taxon>
        <taxon>Hymenoptera</taxon>
        <taxon>Cephoidea</taxon>
        <taxon>Cephidae</taxon>
        <taxon>Cephus</taxon>
    </lineage>
</organism>
<dbReference type="AlphaFoldDB" id="A0AAJ7W102"/>
<reference evidence="2" key="1">
    <citation type="submission" date="2025-08" db="UniProtKB">
        <authorList>
            <consortium name="RefSeq"/>
        </authorList>
    </citation>
    <scope>IDENTIFICATION</scope>
</reference>